<dbReference type="Pfam" id="PF07307">
    <property type="entry name" value="HEPPP_synt_1"/>
    <property type="match status" value="1"/>
</dbReference>
<dbReference type="GO" id="GO:0009234">
    <property type="term" value="P:menaquinone biosynthetic process"/>
    <property type="evidence" value="ECO:0007669"/>
    <property type="project" value="InterPro"/>
</dbReference>
<dbReference type="AlphaFoldDB" id="A0A3P3U9V0"/>
<proteinExistence type="predicted"/>
<dbReference type="InterPro" id="IPR009920">
    <property type="entry name" value="HEPPP_synth_su1"/>
</dbReference>
<keyword evidence="2" id="KW-1185">Reference proteome</keyword>
<organism evidence="1 2">
    <name type="scientific">Paenibacillus oralis</name>
    <dbReference type="NCBI Taxonomy" id="2490856"/>
    <lineage>
        <taxon>Bacteria</taxon>
        <taxon>Bacillati</taxon>
        <taxon>Bacillota</taxon>
        <taxon>Bacilli</taxon>
        <taxon>Bacillales</taxon>
        <taxon>Paenibacillaceae</taxon>
        <taxon>Paenibacillus</taxon>
    </lineage>
</organism>
<evidence type="ECO:0000313" key="2">
    <source>
        <dbReference type="Proteomes" id="UP000267017"/>
    </source>
</evidence>
<name>A0A3P3U9V0_9BACL</name>
<reference evidence="1 2" key="1">
    <citation type="submission" date="2018-11" db="EMBL/GenBank/DDBJ databases">
        <title>Genome sequencing of Paenibacillus sp. KCOM 3021 (= ChDC PVNT-B20).</title>
        <authorList>
            <person name="Kook J.-K."/>
            <person name="Park S.-N."/>
            <person name="Lim Y.K."/>
        </authorList>
    </citation>
    <scope>NUCLEOTIDE SEQUENCE [LARGE SCALE GENOMIC DNA]</scope>
    <source>
        <strain evidence="1 2">KCOM 3021</strain>
    </source>
</reference>
<evidence type="ECO:0000313" key="1">
    <source>
        <dbReference type="EMBL" id="RRJ66339.1"/>
    </source>
</evidence>
<gene>
    <name evidence="1" type="ORF">EHV15_28035</name>
</gene>
<dbReference type="RefSeq" id="WP_128634128.1">
    <property type="nucleotide sequence ID" value="NZ_RRCN01000001.1"/>
</dbReference>
<comment type="caution">
    <text evidence="1">The sequence shown here is derived from an EMBL/GenBank/DDBJ whole genome shotgun (WGS) entry which is preliminary data.</text>
</comment>
<accession>A0A3P3U9V0</accession>
<protein>
    <submittedName>
        <fullName evidence="1">Heptaprenyl diphosphate synthase</fullName>
    </submittedName>
</protein>
<sequence length="290" mass="32840">MKPYRITELAKKYVSYDMISAHTALPEFPVPRVRLLYAFLNDRQSQAVDAAETCALAAFLVQLGMDTHDLIDLDERSGKETSAMRSRQLKVLAGDYFSGVFYDLLAQAGEIGMVSSMSAAICEVNRLKVELYSKLKRRLLSAEEYLKECVHVKMGLFLSFSHLLDKSAQNLWRLLLTELSRCEVMLDEMKSSGELPKDRQGYAFLRIMETGAAEDLESVAERKVGEREWSLLLVKYNVREQLMSMLRQSVDRVQALLHECKVETAQSELKAILEPFIAASSPARRSVQEG</sequence>
<dbReference type="OrthoDB" id="2417886at2"/>
<dbReference type="EMBL" id="RRCN01000001">
    <property type="protein sequence ID" value="RRJ66339.1"/>
    <property type="molecule type" value="Genomic_DNA"/>
</dbReference>
<dbReference type="Proteomes" id="UP000267017">
    <property type="component" value="Unassembled WGS sequence"/>
</dbReference>
<dbReference type="Gene3D" id="1.20.120.1450">
    <property type="match status" value="1"/>
</dbReference>